<name>A0A9Y1BLK8_9ARCH</name>
<dbReference type="InterPro" id="IPR050572">
    <property type="entry name" value="Fe-S_Ferredoxin"/>
</dbReference>
<dbReference type="InterPro" id="IPR017900">
    <property type="entry name" value="4Fe4S_Fe_S_CS"/>
</dbReference>
<dbReference type="Pfam" id="PF13237">
    <property type="entry name" value="Fer4_10"/>
    <property type="match status" value="1"/>
</dbReference>
<evidence type="ECO:0000256" key="1">
    <source>
        <dbReference type="ARBA" id="ARBA00022485"/>
    </source>
</evidence>
<dbReference type="PANTHER" id="PTHR43687">
    <property type="entry name" value="ADENYLYLSULFATE REDUCTASE, BETA SUBUNIT"/>
    <property type="match status" value="1"/>
</dbReference>
<feature type="domain" description="4Fe-4S ferredoxin-type" evidence="5">
    <location>
        <begin position="78"/>
        <end position="107"/>
    </location>
</feature>
<evidence type="ECO:0000259" key="5">
    <source>
        <dbReference type="PROSITE" id="PS51379"/>
    </source>
</evidence>
<gene>
    <name evidence="6" type="ORF">K9W45_02305</name>
</gene>
<dbReference type="InterPro" id="IPR017896">
    <property type="entry name" value="4Fe4S_Fe-S-bd"/>
</dbReference>
<dbReference type="AlphaFoldDB" id="A0A9Y1BLK8"/>
<dbReference type="SUPFAM" id="SSF54862">
    <property type="entry name" value="4Fe-4S ferredoxins"/>
    <property type="match status" value="1"/>
</dbReference>
<keyword evidence="4" id="KW-0411">Iron-sulfur</keyword>
<evidence type="ECO:0000313" key="6">
    <source>
        <dbReference type="EMBL" id="UJG41303.1"/>
    </source>
</evidence>
<dbReference type="Gene3D" id="3.30.70.20">
    <property type="match status" value="1"/>
</dbReference>
<evidence type="ECO:0000256" key="3">
    <source>
        <dbReference type="ARBA" id="ARBA00023004"/>
    </source>
</evidence>
<dbReference type="Proteomes" id="UP001201020">
    <property type="component" value="Chromosome"/>
</dbReference>
<dbReference type="PROSITE" id="PS00198">
    <property type="entry name" value="4FE4S_FER_1"/>
    <property type="match status" value="2"/>
</dbReference>
<feature type="domain" description="4Fe-4S ferredoxin-type" evidence="5">
    <location>
        <begin position="108"/>
        <end position="133"/>
    </location>
</feature>
<keyword evidence="3" id="KW-0408">Iron</keyword>
<dbReference type="GO" id="GO:0051539">
    <property type="term" value="F:4 iron, 4 sulfur cluster binding"/>
    <property type="evidence" value="ECO:0007669"/>
    <property type="project" value="UniProtKB-KW"/>
</dbReference>
<dbReference type="GO" id="GO:0016491">
    <property type="term" value="F:oxidoreductase activity"/>
    <property type="evidence" value="ECO:0007669"/>
    <property type="project" value="UniProtKB-ARBA"/>
</dbReference>
<dbReference type="EMBL" id="CP084166">
    <property type="protein sequence ID" value="UJG41303.1"/>
    <property type="molecule type" value="Genomic_DNA"/>
</dbReference>
<keyword evidence="2" id="KW-0479">Metal-binding</keyword>
<accession>A0A9Y1BLK8</accession>
<sequence length="133" mass="13902">MRGGGRGRGGGFGLGAGGACICPVCGTKAAHARGVPCFQSRCPQCGAPMTRAEAYAGPQPQNSKNVQEEKEYKFDTAAKPHIDQSRCKGCALCINSCPFNVIRMENGHAIIDSSRCRSCGVCISSCPEGAIVY</sequence>
<organism evidence="6">
    <name type="scientific">Candidatus Heimdallarchaeum aukensis</name>
    <dbReference type="NCBI Taxonomy" id="2876573"/>
    <lineage>
        <taxon>Archaea</taxon>
        <taxon>Promethearchaeati</taxon>
        <taxon>Candidatus Heimdallarchaeota</taxon>
        <taxon>Candidatus Heimdallarchaeia (ex Rinke et al. 2021) (nom. nud.)</taxon>
        <taxon>Candidatus Heimdallarchaeales</taxon>
        <taxon>Candidatus Heimdallarchaeaceae</taxon>
        <taxon>Candidatus Heimdallarchaeum</taxon>
    </lineage>
</organism>
<evidence type="ECO:0000256" key="4">
    <source>
        <dbReference type="ARBA" id="ARBA00023014"/>
    </source>
</evidence>
<reference evidence="6" key="1">
    <citation type="journal article" date="2022" name="Nat. Microbiol.">
        <title>Unique mobile elements and scalable gene flow at the prokaryote-eukaryote boundary revealed by circularized Asgard archaea genomes.</title>
        <authorList>
            <person name="Wu F."/>
            <person name="Speth D.R."/>
            <person name="Philosof A."/>
            <person name="Cremiere A."/>
            <person name="Narayanan A."/>
            <person name="Barco R.A."/>
            <person name="Connon S.A."/>
            <person name="Amend J.P."/>
            <person name="Antoshechkin I.A."/>
            <person name="Orphan V.J."/>
        </authorList>
    </citation>
    <scope>NUCLEOTIDE SEQUENCE</scope>
    <source>
        <strain evidence="6">PM71</strain>
    </source>
</reference>
<evidence type="ECO:0000256" key="2">
    <source>
        <dbReference type="ARBA" id="ARBA00022723"/>
    </source>
</evidence>
<dbReference type="PANTHER" id="PTHR43687:SF3">
    <property type="entry name" value="4FE-4S FERREDOXIN-TYPE DOMAIN-CONTAINING PROTEIN"/>
    <property type="match status" value="1"/>
</dbReference>
<keyword evidence="1" id="KW-0004">4Fe-4S</keyword>
<dbReference type="GO" id="GO:0046872">
    <property type="term" value="F:metal ion binding"/>
    <property type="evidence" value="ECO:0007669"/>
    <property type="project" value="UniProtKB-KW"/>
</dbReference>
<dbReference type="PROSITE" id="PS51379">
    <property type="entry name" value="4FE4S_FER_2"/>
    <property type="match status" value="2"/>
</dbReference>
<proteinExistence type="predicted"/>
<protein>
    <submittedName>
        <fullName evidence="6">4Fe-4S binding protein</fullName>
    </submittedName>
</protein>
<dbReference type="PROSITE" id="PS51257">
    <property type="entry name" value="PROKAR_LIPOPROTEIN"/>
    <property type="match status" value="1"/>
</dbReference>